<dbReference type="Proteomes" id="UP001348149">
    <property type="component" value="Unassembled WGS sequence"/>
</dbReference>
<reference evidence="1 2" key="1">
    <citation type="submission" date="2024-01" db="EMBL/GenBank/DDBJ databases">
        <title>Mesobacterium rodlantinim sp. nov., isolated from shallow sea hydrothermal systems off Kueishantao Island.</title>
        <authorList>
            <person name="Su Z."/>
            <person name="Tang K."/>
        </authorList>
    </citation>
    <scope>NUCLEOTIDE SEQUENCE [LARGE SCALE GENOMIC DNA]</scope>
    <source>
        <strain evidence="1 2">TK19101</strain>
    </source>
</reference>
<evidence type="ECO:0000313" key="2">
    <source>
        <dbReference type="Proteomes" id="UP001348149"/>
    </source>
</evidence>
<accession>A0ABU6HES6</accession>
<dbReference type="Pfam" id="PF20083">
    <property type="entry name" value="DUF6477"/>
    <property type="match status" value="1"/>
</dbReference>
<protein>
    <submittedName>
        <fullName evidence="1">DUF6477 family protein</fullName>
    </submittedName>
</protein>
<dbReference type="EMBL" id="JAYLLH010000007">
    <property type="protein sequence ID" value="MEC3860969.1"/>
    <property type="molecule type" value="Genomic_DNA"/>
</dbReference>
<evidence type="ECO:0000313" key="1">
    <source>
        <dbReference type="EMBL" id="MEC3860969.1"/>
    </source>
</evidence>
<comment type="caution">
    <text evidence="1">The sequence shown here is derived from an EMBL/GenBank/DDBJ whole genome shotgun (WGS) entry which is preliminary data.</text>
</comment>
<keyword evidence="2" id="KW-1185">Reference proteome</keyword>
<sequence length="95" mass="10842">MHDILGLVEQIKRPRLLIHAARIGLEDYRRDSSLRRLLGYGSPPRTGAVLIRLIEIEAELDSRRRDSEAGYCIARHVEVLSAIMAEARLLRRALI</sequence>
<name>A0ABU6HES6_9RHOB</name>
<organism evidence="1 2">
    <name type="scientific">Mesobacterium hydrothermale</name>
    <dbReference type="NCBI Taxonomy" id="3111907"/>
    <lineage>
        <taxon>Bacteria</taxon>
        <taxon>Pseudomonadati</taxon>
        <taxon>Pseudomonadota</taxon>
        <taxon>Alphaproteobacteria</taxon>
        <taxon>Rhodobacterales</taxon>
        <taxon>Roseobacteraceae</taxon>
        <taxon>Mesobacterium</taxon>
    </lineage>
</organism>
<proteinExistence type="predicted"/>
<dbReference type="RefSeq" id="WP_326296619.1">
    <property type="nucleotide sequence ID" value="NZ_JAYLLH010000007.1"/>
</dbReference>
<dbReference type="InterPro" id="IPR045516">
    <property type="entry name" value="DUF6477"/>
</dbReference>
<gene>
    <name evidence="1" type="ORF">VK792_06705</name>
</gene>